<keyword evidence="2" id="KW-1185">Reference proteome</keyword>
<dbReference type="AlphaFoldDB" id="A0A7H0SKX3"/>
<organism evidence="1 2">
    <name type="scientific">Corynebacterium poyangense</name>
    <dbReference type="NCBI Taxonomy" id="2684405"/>
    <lineage>
        <taxon>Bacteria</taxon>
        <taxon>Bacillati</taxon>
        <taxon>Actinomycetota</taxon>
        <taxon>Actinomycetes</taxon>
        <taxon>Mycobacteriales</taxon>
        <taxon>Corynebacteriaceae</taxon>
        <taxon>Corynebacterium</taxon>
    </lineage>
</organism>
<name>A0A7H0SKX3_9CORY</name>
<protein>
    <submittedName>
        <fullName evidence="1">CopG family transcriptional regulator</fullName>
    </submittedName>
</protein>
<dbReference type="EMBL" id="CP046884">
    <property type="protein sequence ID" value="QNQ89198.1"/>
    <property type="molecule type" value="Genomic_DNA"/>
</dbReference>
<sequence>MAMTLRLSTEEDRALNLLSRVRGCSKHEAAKFAIISTAAQVVDDAHIRDLARSTIREYQENWEKIHGSET</sequence>
<gene>
    <name evidence="1" type="ORF">GP475_00045</name>
</gene>
<dbReference type="KEGG" id="cpoy:GP475_00045"/>
<accession>A0A7H0SKX3</accession>
<evidence type="ECO:0000313" key="2">
    <source>
        <dbReference type="Proteomes" id="UP000516320"/>
    </source>
</evidence>
<dbReference type="Proteomes" id="UP000516320">
    <property type="component" value="Chromosome"/>
</dbReference>
<proteinExistence type="predicted"/>
<evidence type="ECO:0000313" key="1">
    <source>
        <dbReference type="EMBL" id="QNQ89198.1"/>
    </source>
</evidence>
<reference evidence="1 2" key="1">
    <citation type="submission" date="2019-12" db="EMBL/GenBank/DDBJ databases">
        <title>Corynebacterium sp. nov., isolated from feces of the Anser Albifrons in China.</title>
        <authorList>
            <person name="Liu Q."/>
        </authorList>
    </citation>
    <scope>NUCLEOTIDE SEQUENCE [LARGE SCALE GENOMIC DNA]</scope>
    <source>
        <strain evidence="1 2">4H37-19</strain>
    </source>
</reference>